<dbReference type="EMBL" id="PGGS01000093">
    <property type="protein sequence ID" value="PNH09366.1"/>
    <property type="molecule type" value="Genomic_DNA"/>
</dbReference>
<sequence length="396" mass="41356">MSNLMMQRLPCATASCLGGSVPSTSGRTAWVAAPVPRGRVDGSRAAAERLSSRASQSCVTPRMRPVARSIADGHDAERLKDCNIPELESFLKAYRERNQGPTSAPGEVYLVGTGPGDPGLLTLRAAQLMASADVVLYDRLVSDEIMQLVGPGARMVYVGKTAGYHTRRQEEIHELLLAFAEAGAVVVRLKGGDPYVFGRGGEEVQYLTAHGIRVHCVPGITAAAGICAELGIPLTHRGVATSARFLTGHSREGGEEALDEAVALAADPYTTLIVYMGLQTLAKLTQQLVAAGLSPDTPAVAVERGTTPQRRVVYGTAAELHALASGAGLRTPTLILLGQVVALSPGWADWEEAGRPLEWNGASTYPPLRLQLDIGAAGAGSGAAPGAQRGRSAVAV</sequence>
<dbReference type="GO" id="GO:0019354">
    <property type="term" value="P:siroheme biosynthetic process"/>
    <property type="evidence" value="ECO:0007669"/>
    <property type="project" value="InterPro"/>
</dbReference>
<organism evidence="7 8">
    <name type="scientific">Tetrabaena socialis</name>
    <dbReference type="NCBI Taxonomy" id="47790"/>
    <lineage>
        <taxon>Eukaryota</taxon>
        <taxon>Viridiplantae</taxon>
        <taxon>Chlorophyta</taxon>
        <taxon>core chlorophytes</taxon>
        <taxon>Chlorophyceae</taxon>
        <taxon>CS clade</taxon>
        <taxon>Chlamydomonadales</taxon>
        <taxon>Tetrabaenaceae</taxon>
        <taxon>Tetrabaena</taxon>
    </lineage>
</organism>
<gene>
    <name evidence="7" type="ORF">TSOC_004023</name>
</gene>
<dbReference type="Pfam" id="PF00590">
    <property type="entry name" value="TP_methylase"/>
    <property type="match status" value="1"/>
</dbReference>
<dbReference type="Gene3D" id="3.40.1010.10">
    <property type="entry name" value="Cobalt-precorrin-4 Transmethylase, Domain 1"/>
    <property type="match status" value="1"/>
</dbReference>
<dbReference type="InterPro" id="IPR006366">
    <property type="entry name" value="CobA/CysG_C"/>
</dbReference>
<dbReference type="InterPro" id="IPR014776">
    <property type="entry name" value="4pyrrole_Mease_sub2"/>
</dbReference>
<dbReference type="EC" id="2.1.1.107" evidence="1"/>
<evidence type="ECO:0000259" key="6">
    <source>
        <dbReference type="Pfam" id="PF00590"/>
    </source>
</evidence>
<dbReference type="AlphaFoldDB" id="A0A2J8AA11"/>
<dbReference type="FunFam" id="3.40.1010.10:FF:000001">
    <property type="entry name" value="Siroheme synthase"/>
    <property type="match status" value="1"/>
</dbReference>
<dbReference type="InterPro" id="IPR050161">
    <property type="entry name" value="Siro_Cobalamin_biosynth"/>
</dbReference>
<dbReference type="NCBIfam" id="TIGR01469">
    <property type="entry name" value="cobA_cysG_Cterm"/>
    <property type="match status" value="1"/>
</dbReference>
<dbReference type="GO" id="GO:0004851">
    <property type="term" value="F:uroporphyrin-III C-methyltransferase activity"/>
    <property type="evidence" value="ECO:0007669"/>
    <property type="project" value="UniProtKB-EC"/>
</dbReference>
<evidence type="ECO:0000256" key="4">
    <source>
        <dbReference type="ARBA" id="ARBA00022691"/>
    </source>
</evidence>
<dbReference type="Proteomes" id="UP000236333">
    <property type="component" value="Unassembled WGS sequence"/>
</dbReference>
<evidence type="ECO:0000256" key="2">
    <source>
        <dbReference type="ARBA" id="ARBA00022603"/>
    </source>
</evidence>
<keyword evidence="4" id="KW-0949">S-adenosyl-L-methionine</keyword>
<comment type="caution">
    <text evidence="7">The sequence shown here is derived from an EMBL/GenBank/DDBJ whole genome shotgun (WGS) entry which is preliminary data.</text>
</comment>
<keyword evidence="5" id="KW-0627">Porphyrin biosynthesis</keyword>
<dbReference type="InterPro" id="IPR000878">
    <property type="entry name" value="4pyrrol_Mease"/>
</dbReference>
<dbReference type="InterPro" id="IPR014777">
    <property type="entry name" value="4pyrrole_Mease_sub1"/>
</dbReference>
<dbReference type="Gene3D" id="3.30.950.10">
    <property type="entry name" value="Methyltransferase, Cobalt-precorrin-4 Transmethylase, Domain 2"/>
    <property type="match status" value="1"/>
</dbReference>
<keyword evidence="3" id="KW-0808">Transferase</keyword>
<dbReference type="FunFam" id="3.30.950.10:FF:000001">
    <property type="entry name" value="Siroheme synthase"/>
    <property type="match status" value="1"/>
</dbReference>
<dbReference type="SUPFAM" id="SSF53790">
    <property type="entry name" value="Tetrapyrrole methylase"/>
    <property type="match status" value="1"/>
</dbReference>
<evidence type="ECO:0000256" key="5">
    <source>
        <dbReference type="ARBA" id="ARBA00023244"/>
    </source>
</evidence>
<evidence type="ECO:0000256" key="1">
    <source>
        <dbReference type="ARBA" id="ARBA00012162"/>
    </source>
</evidence>
<proteinExistence type="predicted"/>
<dbReference type="CDD" id="cd11642">
    <property type="entry name" value="SUMT"/>
    <property type="match status" value="1"/>
</dbReference>
<dbReference type="PANTHER" id="PTHR45790">
    <property type="entry name" value="SIROHEME SYNTHASE-RELATED"/>
    <property type="match status" value="1"/>
</dbReference>
<feature type="domain" description="Tetrapyrrole methylase" evidence="6">
    <location>
        <begin position="108"/>
        <end position="320"/>
    </location>
</feature>
<protein>
    <recommendedName>
        <fullName evidence="1">uroporphyrinogen-III C-methyltransferase</fullName>
        <ecNumber evidence="1">2.1.1.107</ecNumber>
    </recommendedName>
</protein>
<dbReference type="GO" id="GO:0032259">
    <property type="term" value="P:methylation"/>
    <property type="evidence" value="ECO:0007669"/>
    <property type="project" value="UniProtKB-KW"/>
</dbReference>
<keyword evidence="2" id="KW-0489">Methyltransferase</keyword>
<dbReference type="InterPro" id="IPR035996">
    <property type="entry name" value="4pyrrol_Methylase_sf"/>
</dbReference>
<keyword evidence="8" id="KW-1185">Reference proteome</keyword>
<reference evidence="7 8" key="1">
    <citation type="journal article" date="2017" name="Mol. Biol. Evol.">
        <title>The 4-celled Tetrabaena socialis nuclear genome reveals the essential components for genetic control of cell number at the origin of multicellularity in the volvocine lineage.</title>
        <authorList>
            <person name="Featherston J."/>
            <person name="Arakaki Y."/>
            <person name="Hanschen E.R."/>
            <person name="Ferris P.J."/>
            <person name="Michod R.E."/>
            <person name="Olson B.J.S.C."/>
            <person name="Nozaki H."/>
            <person name="Durand P.M."/>
        </authorList>
    </citation>
    <scope>NUCLEOTIDE SEQUENCE [LARGE SCALE GENOMIC DNA]</scope>
    <source>
        <strain evidence="7 8">NIES-571</strain>
    </source>
</reference>
<accession>A0A2J8AA11</accession>
<evidence type="ECO:0000256" key="3">
    <source>
        <dbReference type="ARBA" id="ARBA00022679"/>
    </source>
</evidence>
<dbReference type="PROSITE" id="PS00839">
    <property type="entry name" value="SUMT_1"/>
    <property type="match status" value="1"/>
</dbReference>
<dbReference type="PANTHER" id="PTHR45790:SF3">
    <property type="entry name" value="S-ADENOSYL-L-METHIONINE-DEPENDENT UROPORPHYRINOGEN III METHYLTRANSFERASE, CHLOROPLASTIC"/>
    <property type="match status" value="1"/>
</dbReference>
<dbReference type="NCBIfam" id="NF004790">
    <property type="entry name" value="PRK06136.1"/>
    <property type="match status" value="1"/>
</dbReference>
<name>A0A2J8AA11_9CHLO</name>
<evidence type="ECO:0000313" key="8">
    <source>
        <dbReference type="Proteomes" id="UP000236333"/>
    </source>
</evidence>
<evidence type="ECO:0000313" key="7">
    <source>
        <dbReference type="EMBL" id="PNH09366.1"/>
    </source>
</evidence>
<dbReference type="InterPro" id="IPR003043">
    <property type="entry name" value="Uropor_MeTrfase_CS"/>
</dbReference>
<dbReference type="OrthoDB" id="508204at2759"/>